<keyword evidence="1" id="KW-0677">Repeat</keyword>
<dbReference type="InterPro" id="IPR001736">
    <property type="entry name" value="PLipase_D/transphosphatidylase"/>
</dbReference>
<dbReference type="GO" id="GO:0006654">
    <property type="term" value="P:phosphatidic acid biosynthetic process"/>
    <property type="evidence" value="ECO:0007669"/>
    <property type="project" value="InterPro"/>
</dbReference>
<comment type="similarity">
    <text evidence="5">Belongs to the phospholipase D family.</text>
</comment>
<evidence type="ECO:0000313" key="8">
    <source>
        <dbReference type="Proteomes" id="UP000027195"/>
    </source>
</evidence>
<dbReference type="Proteomes" id="UP000027195">
    <property type="component" value="Unassembled WGS sequence"/>
</dbReference>
<dbReference type="PANTHER" id="PTHR18896">
    <property type="entry name" value="PHOSPHOLIPASE D"/>
    <property type="match status" value="1"/>
</dbReference>
<keyword evidence="2 5" id="KW-0378">Hydrolase</keyword>
<evidence type="ECO:0000256" key="2">
    <source>
        <dbReference type="ARBA" id="ARBA00022801"/>
    </source>
</evidence>
<dbReference type="Pfam" id="PF13091">
    <property type="entry name" value="PLDc_2"/>
    <property type="match status" value="1"/>
</dbReference>
<dbReference type="GO" id="GO:0009395">
    <property type="term" value="P:phospholipid catabolic process"/>
    <property type="evidence" value="ECO:0007669"/>
    <property type="project" value="TreeGrafter"/>
</dbReference>
<gene>
    <name evidence="7" type="ORF">BOTBODRAFT_190199</name>
</gene>
<dbReference type="HOGENOM" id="CLU_000690_2_2_1"/>
<feature type="domain" description="PLD phosphodiesterase" evidence="6">
    <location>
        <begin position="632"/>
        <end position="659"/>
    </location>
</feature>
<proteinExistence type="inferred from homology"/>
<evidence type="ECO:0000256" key="5">
    <source>
        <dbReference type="PIRNR" id="PIRNR009376"/>
    </source>
</evidence>
<protein>
    <recommendedName>
        <fullName evidence="5">Phospholipase</fullName>
        <ecNumber evidence="5">3.1.4.4</ecNumber>
    </recommendedName>
</protein>
<evidence type="ECO:0000256" key="4">
    <source>
        <dbReference type="ARBA" id="ARBA00023098"/>
    </source>
</evidence>
<dbReference type="STRING" id="930990.A0A067M866"/>
<dbReference type="GO" id="GO:0004630">
    <property type="term" value="F:phospholipase D activity"/>
    <property type="evidence" value="ECO:0007669"/>
    <property type="project" value="UniProtKB-UniRule"/>
</dbReference>
<sequence>MFSHFEKFREIIEEHKDLPLLREGLKRTRDEVLGLLDPNYRHDSNQEKEQDRIRTEINNQHRFQSFATLRQNNVVKWHLCGHDYFWALSEILDSAREAIFILDWWLSPELYLRRPPAKNEQWRLDRLLQRKAQEGVRVHIVVYKEVTETMTMSSNHTKTALEALHPNIAVMRHPDHIGSKTTVEFWSHHEKLVVVDNKRACIGGLDACFGRWDLQSHPLADAHPTEFDRTLFPGQDYNNARVMDFQQVDNYLSNQISILDTPRMPWEDMHMTLIGPVVLDIVQHFVERWNEIKKRKYKDIARYEWLALPHDLEAAPYVAVSRHPDRESWQNVGRSYEQPWHESYRPVAEERRERPPQGTCNVQVVRSVSDWSHGVLTEHSIQNAYIQLIQEAKHFIYIENQFFISNTGPYGPVTNRIAQALLERILSAARSGQKFKVFVVIPEVPGFAGQIENERAIKIIMAGQWRTINRGGHSIYEEITKAGFEPMDYIRFYHLRTYDRINAPPSFIQEMENQSGVKFHEAQVALVREWLGPENGEWHQDKVSIAVPQATTTDVATMGTSEKKKATIESVNFPASVEEAQDIVSRFESGAPRSDDAIADTVGQHVFMDETELSDEQWLGTPQEELDAYVSELVYIHTKCMIVDDRRVIMGSANLNERSQKGDGDSEIALVVEDTDTIASRMDGKPYAASRFAATLRRKIFRKHLGLIEPQVCLTGDEPVTSFMRAAPHPNDDETEIPEDDAVADPLSDDFLQRWYMTANINTNVFGEIFMNVPTDNVRSWDDYHAYLRKVKTGHVANPYLTLDQVKDKLSQVRGHLVESPLMFLIDQDDLVHNADWDGLDPTLPIYI</sequence>
<comment type="catalytic activity">
    <reaction evidence="5">
        <text>a 1,2-diacyl-sn-glycero-3-phosphocholine + H2O = a 1,2-diacyl-sn-glycero-3-phosphate + choline + H(+)</text>
        <dbReference type="Rhea" id="RHEA:14445"/>
        <dbReference type="ChEBI" id="CHEBI:15354"/>
        <dbReference type="ChEBI" id="CHEBI:15377"/>
        <dbReference type="ChEBI" id="CHEBI:15378"/>
        <dbReference type="ChEBI" id="CHEBI:57643"/>
        <dbReference type="ChEBI" id="CHEBI:58608"/>
        <dbReference type="EC" id="3.1.4.4"/>
    </reaction>
</comment>
<organism evidence="7 8">
    <name type="scientific">Botryobasidium botryosum (strain FD-172 SS1)</name>
    <dbReference type="NCBI Taxonomy" id="930990"/>
    <lineage>
        <taxon>Eukaryota</taxon>
        <taxon>Fungi</taxon>
        <taxon>Dikarya</taxon>
        <taxon>Basidiomycota</taxon>
        <taxon>Agaricomycotina</taxon>
        <taxon>Agaricomycetes</taxon>
        <taxon>Cantharellales</taxon>
        <taxon>Botryobasidiaceae</taxon>
        <taxon>Botryobasidium</taxon>
    </lineage>
</organism>
<evidence type="ECO:0000256" key="1">
    <source>
        <dbReference type="ARBA" id="ARBA00022737"/>
    </source>
</evidence>
<keyword evidence="3 5" id="KW-0442">Lipid degradation</keyword>
<dbReference type="PANTHER" id="PTHR18896:SF186">
    <property type="entry name" value="PHOSPHOLIPASE D"/>
    <property type="match status" value="1"/>
</dbReference>
<name>A0A067M866_BOTB1</name>
<dbReference type="InterPro" id="IPR025202">
    <property type="entry name" value="PLD-like_dom"/>
</dbReference>
<keyword evidence="8" id="KW-1185">Reference proteome</keyword>
<dbReference type="EMBL" id="KL198063">
    <property type="protein sequence ID" value="KDQ10875.1"/>
    <property type="molecule type" value="Genomic_DNA"/>
</dbReference>
<dbReference type="GO" id="GO:0035556">
    <property type="term" value="P:intracellular signal transduction"/>
    <property type="evidence" value="ECO:0007669"/>
    <property type="project" value="InterPro"/>
</dbReference>
<dbReference type="SMART" id="SM00155">
    <property type="entry name" value="PLDc"/>
    <property type="match status" value="2"/>
</dbReference>
<dbReference type="PROSITE" id="PS50035">
    <property type="entry name" value="PLD"/>
    <property type="match status" value="2"/>
</dbReference>
<dbReference type="OrthoDB" id="14911at2759"/>
<keyword evidence="4" id="KW-0443">Lipid metabolism</keyword>
<feature type="domain" description="PLD phosphodiesterase" evidence="6">
    <location>
        <begin position="184"/>
        <end position="211"/>
    </location>
</feature>
<dbReference type="InParanoid" id="A0A067M866"/>
<dbReference type="CDD" id="cd09138">
    <property type="entry name" value="PLDc_vPLD1_2_yPLD_like_1"/>
    <property type="match status" value="1"/>
</dbReference>
<evidence type="ECO:0000259" key="6">
    <source>
        <dbReference type="PROSITE" id="PS50035"/>
    </source>
</evidence>
<dbReference type="Pfam" id="PF00614">
    <property type="entry name" value="PLDc"/>
    <property type="match status" value="1"/>
</dbReference>
<dbReference type="Gene3D" id="3.30.870.10">
    <property type="entry name" value="Endonuclease Chain A"/>
    <property type="match status" value="3"/>
</dbReference>
<dbReference type="EC" id="3.1.4.4" evidence="5"/>
<dbReference type="InterPro" id="IPR015679">
    <property type="entry name" value="PLipase_D_fam"/>
</dbReference>
<dbReference type="InterPro" id="IPR016555">
    <property type="entry name" value="PLipase_D_euk"/>
</dbReference>
<evidence type="ECO:0000313" key="7">
    <source>
        <dbReference type="EMBL" id="KDQ10875.1"/>
    </source>
</evidence>
<reference evidence="8" key="1">
    <citation type="journal article" date="2014" name="Proc. Natl. Acad. Sci. U.S.A.">
        <title>Extensive sampling of basidiomycete genomes demonstrates inadequacy of the white-rot/brown-rot paradigm for wood decay fungi.</title>
        <authorList>
            <person name="Riley R."/>
            <person name="Salamov A.A."/>
            <person name="Brown D.W."/>
            <person name="Nagy L.G."/>
            <person name="Floudas D."/>
            <person name="Held B.W."/>
            <person name="Levasseur A."/>
            <person name="Lombard V."/>
            <person name="Morin E."/>
            <person name="Otillar R."/>
            <person name="Lindquist E.A."/>
            <person name="Sun H."/>
            <person name="LaButti K.M."/>
            <person name="Schmutz J."/>
            <person name="Jabbour D."/>
            <person name="Luo H."/>
            <person name="Baker S.E."/>
            <person name="Pisabarro A.G."/>
            <person name="Walton J.D."/>
            <person name="Blanchette R.A."/>
            <person name="Henrissat B."/>
            <person name="Martin F."/>
            <person name="Cullen D."/>
            <person name="Hibbett D.S."/>
            <person name="Grigoriev I.V."/>
        </authorList>
    </citation>
    <scope>NUCLEOTIDE SEQUENCE [LARGE SCALE GENOMIC DNA]</scope>
    <source>
        <strain evidence="8">FD-172 SS1</strain>
    </source>
</reference>
<evidence type="ECO:0000256" key="3">
    <source>
        <dbReference type="ARBA" id="ARBA00022963"/>
    </source>
</evidence>
<dbReference type="SUPFAM" id="SSF56024">
    <property type="entry name" value="Phospholipase D/nuclease"/>
    <property type="match status" value="2"/>
</dbReference>
<dbReference type="PIRSF" id="PIRSF009376">
    <property type="entry name" value="Phospholipase_D_euk"/>
    <property type="match status" value="1"/>
</dbReference>
<dbReference type="CDD" id="cd09141">
    <property type="entry name" value="PLDc_vPLD1_2_yPLD_like_2"/>
    <property type="match status" value="1"/>
</dbReference>
<accession>A0A067M866</accession>
<dbReference type="AlphaFoldDB" id="A0A067M866"/>